<sequence length="394" mass="42908">MPDAEDAKKGDQSLAALKVTVSTTSDIIAKLVASTTSSTSSSYPSSETENPVAKAKNEKSTNEVDALQLSFDSASLIRAHSTKLSLLIINKPFTASAITTVLRELVAGPLPGLASAVELCSAEKYTSAASKELRYRANKVFTELGSLVKKIPLDGQVLSSDQKNGGGKGSLASTGLVWDACDAVLELKTLGVAGLMIKRAEEYRDLVKDALEELQEWGAEESDDGEDEASDVDDAEKDAIENSAQDALDEMFASHHHIPSDDPEKVRPRLESTQKRLRLIVLMYDAVMKRRLKTLPAIPHPQLPPELKEKSGGDPGIVSCLDKVLAVFSSVPDITDELANAFYELDGVAIDKRMDECFFKAFTAAELLLQNWEGKEDEFTIWARKFQIAMKKGW</sequence>
<dbReference type="PANTHER" id="PTHR15492">
    <property type="entry name" value="CYCLIN D1-BINDING PROTEIN 1"/>
    <property type="match status" value="1"/>
</dbReference>
<dbReference type="InterPro" id="IPR049317">
    <property type="entry name" value="GCIP-like_N"/>
</dbReference>
<feature type="domain" description="Cyclin-D1-binding protein 1-like N-terminal" evidence="2">
    <location>
        <begin position="73"/>
        <end position="218"/>
    </location>
</feature>
<comment type="caution">
    <text evidence="3">The sequence shown here is derived from an EMBL/GenBank/DDBJ whole genome shotgun (WGS) entry which is preliminary data.</text>
</comment>
<proteinExistence type="predicted"/>
<accession>A0A9N9M3Y3</accession>
<evidence type="ECO:0000256" key="1">
    <source>
        <dbReference type="SAM" id="MobiDB-lite"/>
    </source>
</evidence>
<dbReference type="OrthoDB" id="4088536at2759"/>
<dbReference type="InterPro" id="IPR026907">
    <property type="entry name" value="GCIP-like"/>
</dbReference>
<evidence type="ECO:0000259" key="2">
    <source>
        <dbReference type="Pfam" id="PF13324"/>
    </source>
</evidence>
<dbReference type="Gene3D" id="1.20.1410.10">
    <property type="entry name" value="I/LWEQ domain"/>
    <property type="match status" value="1"/>
</dbReference>
<dbReference type="PANTHER" id="PTHR15492:SF1">
    <property type="entry name" value="CYCLIN-D1-BINDING PROTEIN 1"/>
    <property type="match status" value="1"/>
</dbReference>
<dbReference type="Proteomes" id="UP000701801">
    <property type="component" value="Unassembled WGS sequence"/>
</dbReference>
<name>A0A9N9M3Y3_9HELO</name>
<organism evidence="3 4">
    <name type="scientific">Hymenoscyphus albidus</name>
    <dbReference type="NCBI Taxonomy" id="595503"/>
    <lineage>
        <taxon>Eukaryota</taxon>
        <taxon>Fungi</taxon>
        <taxon>Dikarya</taxon>
        <taxon>Ascomycota</taxon>
        <taxon>Pezizomycotina</taxon>
        <taxon>Leotiomycetes</taxon>
        <taxon>Helotiales</taxon>
        <taxon>Helotiaceae</taxon>
        <taxon>Hymenoscyphus</taxon>
    </lineage>
</organism>
<gene>
    <name evidence="3" type="ORF">HYALB_00004111</name>
</gene>
<feature type="region of interest" description="Disordered" evidence="1">
    <location>
        <begin position="34"/>
        <end position="59"/>
    </location>
</feature>
<keyword evidence="4" id="KW-1185">Reference proteome</keyword>
<reference evidence="3" key="1">
    <citation type="submission" date="2021-07" db="EMBL/GenBank/DDBJ databases">
        <authorList>
            <person name="Durling M."/>
        </authorList>
    </citation>
    <scope>NUCLEOTIDE SEQUENCE</scope>
</reference>
<protein>
    <recommendedName>
        <fullName evidence="2">Cyclin-D1-binding protein 1-like N-terminal domain-containing protein</fullName>
    </recommendedName>
</protein>
<dbReference type="AlphaFoldDB" id="A0A9N9M3Y3"/>
<dbReference type="GO" id="GO:0005634">
    <property type="term" value="C:nucleus"/>
    <property type="evidence" value="ECO:0007669"/>
    <property type="project" value="TreeGrafter"/>
</dbReference>
<evidence type="ECO:0000313" key="3">
    <source>
        <dbReference type="EMBL" id="CAG8983679.1"/>
    </source>
</evidence>
<dbReference type="EMBL" id="CAJVRM010000733">
    <property type="protein sequence ID" value="CAG8983679.1"/>
    <property type="molecule type" value="Genomic_DNA"/>
</dbReference>
<dbReference type="Pfam" id="PF13324">
    <property type="entry name" value="GCIP_N"/>
    <property type="match status" value="1"/>
</dbReference>
<evidence type="ECO:0000313" key="4">
    <source>
        <dbReference type="Proteomes" id="UP000701801"/>
    </source>
</evidence>
<feature type="compositionally biased region" description="Low complexity" evidence="1">
    <location>
        <begin position="34"/>
        <end position="48"/>
    </location>
</feature>